<dbReference type="PANTHER" id="PTHR33845">
    <property type="entry name" value="C2H2-TYPE DOMAIN-CONTAINING PROTEIN"/>
    <property type="match status" value="1"/>
</dbReference>
<accession>A0ABN8MGH3</accession>
<dbReference type="PANTHER" id="PTHR33845:SF1">
    <property type="entry name" value="C2H2-TYPE DOMAIN-CONTAINING PROTEIN"/>
    <property type="match status" value="1"/>
</dbReference>
<comment type="caution">
    <text evidence="1">The sequence shown here is derived from an EMBL/GenBank/DDBJ whole genome shotgun (WGS) entry which is preliminary data.</text>
</comment>
<name>A0ABN8MGH3_9CNID</name>
<dbReference type="EMBL" id="CALNXI010000473">
    <property type="protein sequence ID" value="CAH3027823.1"/>
    <property type="molecule type" value="Genomic_DNA"/>
</dbReference>
<proteinExistence type="predicted"/>
<sequence>MATCGYSTYVGGSCGSSFQNPSNVQCVPLGDCQKEVKAHIKSLNVRDRSIKTESQLLLARAGIFDATEETLKISICPRHRDLFGIYWRCNKQMCSTPTDWAPHKSKKLKGDRGLTFLQSKGLHQLTNQLLHVGTPICKQCRGKLKTELVVLPPLTSPSRSNLDFSTATAHQKEELALPSLVSDTSASTESAIDVSSPHSFLPKAFGKLAVDDDQSVVEFPDEGSSSSESSDGCHIDLQGLRREKLNQFLTVCGKEERVPGHPKKSWEKLSNQRKNIYVTRATTAIVTALEVIAPGDAGHLWTAVQSSRCVETALGMDDNIDRKYLEALAETYQHATSWDTRRQVLAIIADLVPYRDIQKFIPGLTDYRIKEARMHILKYGRGAAVPLTKSPRMRVNESQLDHFLTFITSSHVVQDLPFGQRYLHLENGQVLETPNVIRAMIPQRIIEQYTQFCKEDDMKPLSPATISRLLTVCAATVRKSLQGLDYIAADGAKAFDDLSAVAVKLKDKCVCDGEWFSYCQEALKAGKQYIKTEYKVHITQGSRVADHCAVYALSDPKEDHFQGTCDHAHDQSCSSCEGLDSVLSSIEASVRHKTSNLSDEERDDMMYSCQQAVQAIHTWKAHQLRVLQQDKCRIDVLQELNFNEVLITQDWAMKFLPLKYRETQTDWFGKRGISWHISVVVRRETGGNLQHQAFVHIAKNCSQDSNVVAAIMEHILRNLSNEHPEITTAYFRQDNAGCYKSAAMLAACPLMQKTTGINVRRVDFSDPQGGKGSCDRKAATIKAHVRRFVNEGHDVLTADDFRDAILSNNGVRGVRVAVVNCEFLAPAQPVKWEGVSSINNLSYQVTGVTVWKAYDVGKGKTILRTQLQAPSTLQNQFNGSFSDGDFVDICASTRSAPELKTSTIPLHHQVNDTSTEEQTPKLFTCPVDGCVKCFQQYGSLEIHLQYGSCKLVPERENLFDKAKICYRDKLLHDRGIHPVLTSSTLPLPVGDIKPKGWALKVTKKATRFNEKQKKYLEEKFFLGQETGHKVEAVTVAQEMRYAKDEAGSRRFTLDEFLTPQQVQSFFSRMAAKIRNRQEEVLEEDTTAAEDQAAFSSTRADILENCQLTHPIVYDSFNLCALYACNGFKKLSVNMLRLICEYFDLDVCNIPRSRKAPYIELISSLVLTCTCAPSQN</sequence>
<dbReference type="Proteomes" id="UP001159427">
    <property type="component" value="Unassembled WGS sequence"/>
</dbReference>
<evidence type="ECO:0000313" key="2">
    <source>
        <dbReference type="Proteomes" id="UP001159427"/>
    </source>
</evidence>
<evidence type="ECO:0000313" key="1">
    <source>
        <dbReference type="EMBL" id="CAH3027823.1"/>
    </source>
</evidence>
<gene>
    <name evidence="1" type="ORF">PEVE_00032481</name>
</gene>
<protein>
    <submittedName>
        <fullName evidence="1">Uncharacterized protein</fullName>
    </submittedName>
</protein>
<organism evidence="1 2">
    <name type="scientific">Porites evermanni</name>
    <dbReference type="NCBI Taxonomy" id="104178"/>
    <lineage>
        <taxon>Eukaryota</taxon>
        <taxon>Metazoa</taxon>
        <taxon>Cnidaria</taxon>
        <taxon>Anthozoa</taxon>
        <taxon>Hexacorallia</taxon>
        <taxon>Scleractinia</taxon>
        <taxon>Fungiina</taxon>
        <taxon>Poritidae</taxon>
        <taxon>Porites</taxon>
    </lineage>
</organism>
<reference evidence="1 2" key="1">
    <citation type="submission" date="2022-05" db="EMBL/GenBank/DDBJ databases">
        <authorList>
            <consortium name="Genoscope - CEA"/>
            <person name="William W."/>
        </authorList>
    </citation>
    <scope>NUCLEOTIDE SEQUENCE [LARGE SCALE GENOMIC DNA]</scope>
</reference>
<keyword evidence="2" id="KW-1185">Reference proteome</keyword>